<gene>
    <name evidence="4" type="ORF">TrLO_g3158</name>
</gene>
<evidence type="ECO:0000313" key="4">
    <source>
        <dbReference type="EMBL" id="GMI01859.1"/>
    </source>
</evidence>
<keyword evidence="5" id="KW-1185">Reference proteome</keyword>
<protein>
    <recommendedName>
        <fullName evidence="6">Dipeptidase</fullName>
    </recommendedName>
</protein>
<reference evidence="5" key="1">
    <citation type="journal article" date="2023" name="Commun. Biol.">
        <title>Genome analysis of Parmales, the sister group of diatoms, reveals the evolutionary specialization of diatoms from phago-mixotrophs to photoautotrophs.</title>
        <authorList>
            <person name="Ban H."/>
            <person name="Sato S."/>
            <person name="Yoshikawa S."/>
            <person name="Yamada K."/>
            <person name="Nakamura Y."/>
            <person name="Ichinomiya M."/>
            <person name="Sato N."/>
            <person name="Blanc-Mathieu R."/>
            <person name="Endo H."/>
            <person name="Kuwata A."/>
            <person name="Ogata H."/>
        </authorList>
    </citation>
    <scope>NUCLEOTIDE SEQUENCE [LARGE SCALE GENOMIC DNA]</scope>
    <source>
        <strain evidence="5">NIES 3700</strain>
    </source>
</reference>
<dbReference type="AlphaFoldDB" id="A0A9W7CBY0"/>
<evidence type="ECO:0008006" key="6">
    <source>
        <dbReference type="Google" id="ProtNLM"/>
    </source>
</evidence>
<dbReference type="Proteomes" id="UP001165122">
    <property type="component" value="Unassembled WGS sequence"/>
</dbReference>
<dbReference type="GO" id="GO:0016805">
    <property type="term" value="F:dipeptidase activity"/>
    <property type="evidence" value="ECO:0007669"/>
    <property type="project" value="InterPro"/>
</dbReference>
<name>A0A9W7CBY0_9STRA</name>
<evidence type="ECO:0000256" key="3">
    <source>
        <dbReference type="SAM" id="SignalP"/>
    </source>
</evidence>
<evidence type="ECO:0000256" key="2">
    <source>
        <dbReference type="SAM" id="MobiDB-lite"/>
    </source>
</evidence>
<dbReference type="GO" id="GO:0006508">
    <property type="term" value="P:proteolysis"/>
    <property type="evidence" value="ECO:0007669"/>
    <property type="project" value="InterPro"/>
</dbReference>
<feature type="compositionally biased region" description="Basic and acidic residues" evidence="2">
    <location>
        <begin position="545"/>
        <end position="561"/>
    </location>
</feature>
<dbReference type="EMBL" id="BRXW01000037">
    <property type="protein sequence ID" value="GMI01859.1"/>
    <property type="molecule type" value="Genomic_DNA"/>
</dbReference>
<keyword evidence="3" id="KW-0732">Signal</keyword>
<sequence length="572" mass="63335">MKLFLSALAAFTATSVVEGCTNILVTPEASTSNEAMIAYNADSASLYGSLYHYPRTGGGSRDLYDWDSGAFLGSIPEAEKTHNVVGNCNEVGLCIGETTFGGLEELCETFPGSKVDYGSLIWVTLQRASNAREAIKVMDNLMQTYGYASEGESFSITDSREVWINEVIGKGTYEKGSVWVAKKIPAGYVSSHANQARITTFEWDDESKAIYAHDVMSFAQKIGLIKEGNGVEKGAFSFSDTYDPVTFEGARFCEGRVWSFFSSVMGEEFEKEYVDYASGFNLTNRMPLWVKPAEKISLSDVFSHMRNHFEGSELAFDGDVGAGGFGAPYRWRPLTWEYGDDTYVNERAIGTQQTGWNFVASVRPSMPTPMQAVIWFGADDSATTVRVPFYASATELPLSFVGKGPQDGVVPPMMIFDLNSAFYVTNLVSNWAYSRWSDIYPVVLEKIVEYEASFISQLHEVDQKVLGLINNGQQEEALNLMNAFAQKLGNGFTQQWFGFFGELFVRFRDGYDITPNSEDPECGCTVGGIGYNDATYGRIAEETGDQYKEPSGDDALKERQFNPKNKLKVRGV</sequence>
<evidence type="ECO:0000313" key="5">
    <source>
        <dbReference type="Proteomes" id="UP001165122"/>
    </source>
</evidence>
<feature type="chain" id="PRO_5040751231" description="Dipeptidase" evidence="3">
    <location>
        <begin position="20"/>
        <end position="572"/>
    </location>
</feature>
<dbReference type="PANTHER" id="PTHR12994:SF17">
    <property type="entry name" value="LD30995P"/>
    <property type="match status" value="1"/>
</dbReference>
<feature type="region of interest" description="Disordered" evidence="2">
    <location>
        <begin position="545"/>
        <end position="572"/>
    </location>
</feature>
<organism evidence="4 5">
    <name type="scientific">Triparma laevis f. longispina</name>
    <dbReference type="NCBI Taxonomy" id="1714387"/>
    <lineage>
        <taxon>Eukaryota</taxon>
        <taxon>Sar</taxon>
        <taxon>Stramenopiles</taxon>
        <taxon>Ochrophyta</taxon>
        <taxon>Bolidophyceae</taxon>
        <taxon>Parmales</taxon>
        <taxon>Triparmaceae</taxon>
        <taxon>Triparma</taxon>
    </lineage>
</organism>
<dbReference type="InterPro" id="IPR005322">
    <property type="entry name" value="Peptidase_C69"/>
</dbReference>
<comment type="caution">
    <text evidence="4">The sequence shown here is derived from an EMBL/GenBank/DDBJ whole genome shotgun (WGS) entry which is preliminary data.</text>
</comment>
<dbReference type="Pfam" id="PF03577">
    <property type="entry name" value="Peptidase_C69"/>
    <property type="match status" value="1"/>
</dbReference>
<accession>A0A9W7CBY0</accession>
<dbReference type="GO" id="GO:0070004">
    <property type="term" value="F:cysteine-type exopeptidase activity"/>
    <property type="evidence" value="ECO:0007669"/>
    <property type="project" value="InterPro"/>
</dbReference>
<feature type="signal peptide" evidence="3">
    <location>
        <begin position="1"/>
        <end position="19"/>
    </location>
</feature>
<evidence type="ECO:0000256" key="1">
    <source>
        <dbReference type="ARBA" id="ARBA00005705"/>
    </source>
</evidence>
<dbReference type="OrthoDB" id="5175656at2759"/>
<comment type="similarity">
    <text evidence="1">Belongs to the peptidase C69 family. Secernin subfamily.</text>
</comment>
<dbReference type="PANTHER" id="PTHR12994">
    <property type="entry name" value="SECERNIN"/>
    <property type="match status" value="1"/>
</dbReference>
<proteinExistence type="inferred from homology"/>